<proteinExistence type="predicted"/>
<protein>
    <submittedName>
        <fullName evidence="1">Uncharacterized protein</fullName>
    </submittedName>
</protein>
<dbReference type="HOGENOM" id="CLU_2245047_0_0_10"/>
<dbReference type="EMBL" id="CP001632">
    <property type="protein sequence ID" value="ACU92424.1"/>
    <property type="molecule type" value="Genomic_DNA"/>
</dbReference>
<evidence type="ECO:0000313" key="1">
    <source>
        <dbReference type="EMBL" id="ACU92424.1"/>
    </source>
</evidence>
<reference evidence="1 2" key="1">
    <citation type="journal article" date="2009" name="Stand. Genomic Sci.">
        <title>Complete genome sequence of Capnocytophaga ochracea type strain (VPI 2845).</title>
        <authorList>
            <person name="Mavrommatis K."/>
            <person name="Gronow S."/>
            <person name="Saunders E."/>
            <person name="Land M."/>
            <person name="Lapidus A."/>
            <person name="Copeland A."/>
            <person name="Glavina Del Rio T."/>
            <person name="Nolan M."/>
            <person name="Lucas S."/>
            <person name="Chen F."/>
            <person name="Tice H."/>
            <person name="Cheng J.F."/>
            <person name="Bruce D."/>
            <person name="Goodwin L."/>
            <person name="Pitluck S."/>
            <person name="Pati A."/>
            <person name="Ivanova N."/>
            <person name="Chen A."/>
            <person name="Palaniappan K."/>
            <person name="Chain P."/>
            <person name="Hauser L."/>
            <person name="Chang Y.J."/>
            <person name="Jeffries C.D."/>
            <person name="Brettin T."/>
            <person name="Detter J.C."/>
            <person name="Han C."/>
            <person name="Bristow J."/>
            <person name="Goker M."/>
            <person name="Rohde M."/>
            <person name="Eisen J.A."/>
            <person name="Markowitz V."/>
            <person name="Kyrpides N.C."/>
            <person name="Klenk H.P."/>
            <person name="Hugenholtz P."/>
        </authorList>
    </citation>
    <scope>NUCLEOTIDE SEQUENCE [LARGE SCALE GENOMIC DNA]</scope>
    <source>
        <strain evidence="2">ATCC 27872 / DSM 7271 / JCM 12966 / VPI 2845</strain>
    </source>
</reference>
<gene>
    <name evidence="1" type="ordered locus">Coch_0869</name>
</gene>
<dbReference type="GeneID" id="29675411"/>
<dbReference type="STRING" id="521097.Coch_0869"/>
<accession>C7M978</accession>
<dbReference type="AlphaFoldDB" id="C7M978"/>
<sequence>MSDIIIILLLLVIVWLLLCHKTNSKVIIDQRQIYASDDELEQYVEKLEVFLHYILSRNKDEYNVYREALDYIQRRRGVILAKEKKQALSVLIKQHKEMLAKKGN</sequence>
<organism evidence="1 2">
    <name type="scientific">Capnocytophaga ochracea (strain ATCC 27872 / DSM 7271 / CCUG 9716 / JCM 12966 / NCTC 12371 / SS31 / VPI 2845)</name>
    <name type="common">Bacteroides ochraceus</name>
    <dbReference type="NCBI Taxonomy" id="521097"/>
    <lineage>
        <taxon>Bacteria</taxon>
        <taxon>Pseudomonadati</taxon>
        <taxon>Bacteroidota</taxon>
        <taxon>Flavobacteriia</taxon>
        <taxon>Flavobacteriales</taxon>
        <taxon>Flavobacteriaceae</taxon>
        <taxon>Capnocytophaga</taxon>
    </lineage>
</organism>
<dbReference type="KEGG" id="coc:Coch_0869"/>
<name>C7M978_CAPOD</name>
<evidence type="ECO:0000313" key="2">
    <source>
        <dbReference type="Proteomes" id="UP000006650"/>
    </source>
</evidence>
<dbReference type="Proteomes" id="UP000006650">
    <property type="component" value="Chromosome"/>
</dbReference>
<dbReference type="RefSeq" id="WP_015782101.1">
    <property type="nucleotide sequence ID" value="NC_013162.1"/>
</dbReference>
<keyword evidence="2" id="KW-1185">Reference proteome</keyword>